<comment type="subcellular location">
    <subcellularLocation>
        <location evidence="3">Endoplasmic reticulum lumen</location>
    </subcellularLocation>
</comment>
<evidence type="ECO:0000256" key="9">
    <source>
        <dbReference type="ARBA" id="ARBA00022964"/>
    </source>
</evidence>
<organism evidence="15">
    <name type="scientific">Drosophila simulans</name>
    <name type="common">Fruit fly</name>
    <dbReference type="NCBI Taxonomy" id="7240"/>
    <lineage>
        <taxon>Eukaryota</taxon>
        <taxon>Metazoa</taxon>
        <taxon>Ecdysozoa</taxon>
        <taxon>Arthropoda</taxon>
        <taxon>Hexapoda</taxon>
        <taxon>Insecta</taxon>
        <taxon>Pterygota</taxon>
        <taxon>Neoptera</taxon>
        <taxon>Endopterygota</taxon>
        <taxon>Diptera</taxon>
        <taxon>Brachycera</taxon>
        <taxon>Muscomorpha</taxon>
        <taxon>Ephydroidea</taxon>
        <taxon>Drosophilidae</taxon>
        <taxon>Drosophila</taxon>
        <taxon>Sophophora</taxon>
    </lineage>
</organism>
<evidence type="ECO:0000259" key="14">
    <source>
        <dbReference type="PROSITE" id="PS51471"/>
    </source>
</evidence>
<keyword evidence="6" id="KW-0479">Metal-binding</keyword>
<dbReference type="InterPro" id="IPR011990">
    <property type="entry name" value="TPR-like_helical_dom_sf"/>
</dbReference>
<protein>
    <recommendedName>
        <fullName evidence="5">procollagen-proline 4-dioxygenase</fullName>
        <ecNumber evidence="5">1.14.11.2</ecNumber>
    </recommendedName>
</protein>
<comment type="function">
    <text evidence="2">Catalyzes the post-translational formation of 4-hydroxyproline in -Xaa-Pro-Gly- sequences in collagens and other proteins.</text>
</comment>
<dbReference type="GO" id="GO:0005506">
    <property type="term" value="F:iron ion binding"/>
    <property type="evidence" value="ECO:0007669"/>
    <property type="project" value="InterPro"/>
</dbReference>
<dbReference type="Proteomes" id="UP000035880">
    <property type="component" value="Chromosome 3L"/>
</dbReference>
<dbReference type="PANTHER" id="PTHR10869">
    <property type="entry name" value="PROLYL 4-HYDROXYLASE ALPHA SUBUNIT"/>
    <property type="match status" value="1"/>
</dbReference>
<name>A0A0J9UNS3_DROSI</name>
<dbReference type="Pfam" id="PF08336">
    <property type="entry name" value="P4Ha_N"/>
    <property type="match status" value="1"/>
</dbReference>
<dbReference type="InterPro" id="IPR006620">
    <property type="entry name" value="Pro_4_hyd_alph"/>
</dbReference>
<dbReference type="Gene3D" id="1.25.40.10">
    <property type="entry name" value="Tetratricopeptide repeat domain"/>
    <property type="match status" value="1"/>
</dbReference>
<dbReference type="Bgee" id="FBgn0186432">
    <property type="expression patterns" value="Expressed in male reproductive system and 2 other cell types or tissues"/>
</dbReference>
<dbReference type="PROSITE" id="PS51471">
    <property type="entry name" value="FE2OG_OXY"/>
    <property type="match status" value="1"/>
</dbReference>
<keyword evidence="11" id="KW-0408">Iron</keyword>
<dbReference type="SUPFAM" id="SSF48452">
    <property type="entry name" value="TPR-like"/>
    <property type="match status" value="1"/>
</dbReference>
<evidence type="ECO:0000256" key="8">
    <source>
        <dbReference type="ARBA" id="ARBA00022896"/>
    </source>
</evidence>
<dbReference type="SMART" id="SM00702">
    <property type="entry name" value="P4Hc"/>
    <property type="match status" value="1"/>
</dbReference>
<evidence type="ECO:0000256" key="13">
    <source>
        <dbReference type="SAM" id="SignalP"/>
    </source>
</evidence>
<evidence type="ECO:0000313" key="15">
    <source>
        <dbReference type="EMBL" id="KMZ00411.1"/>
    </source>
</evidence>
<evidence type="ECO:0000256" key="5">
    <source>
        <dbReference type="ARBA" id="ARBA00012269"/>
    </source>
</evidence>
<evidence type="ECO:0000256" key="10">
    <source>
        <dbReference type="ARBA" id="ARBA00023002"/>
    </source>
</evidence>
<sequence length="526" mass="60863">MMRKCHSLLPVLLGFAVLRSFVGCVDDIEEKERYSSSTLGLLKLLKVEEKFADSLINKADQLGEKFESLRMYLSSVGYELHRSLNEKVQYVSNPINAFSLLRRTHEDLPKWHAYFKEAMGEGDLNILDDLVEKVPNDVDMLSAMHGIQRIEKIYDLKIDDLAQGVLHGVQYNIQLTYRDLIAMGNSMYQQSDYQTAAKWYRVACKRELENADQLLIEILGDPSEHLHRQYIKSLFKYGSTISEPTKSIEEAFIMVQASQEEMDNIMSDLRDPHSDVEVEKELYQVKRRSSNFELGCRGLYRQKTNLVCRYKSTANTFLRLAPLKLEEISLDPFIAMYHEVLYDSEIHELKGQSMNMVNGYASERNGTEIRDTVARYDWWSNTSLVRERINQRIIDMTEFNFSKDEKLQITNYGVGTYFQPHFDYSSDGFETPNITTLGDRLASILFYASEVPQGGATVFPEINVTVFPQKGSMLYWFNLHDDGRPDIRSKHSVCPVINGDRWTLTKWVPMFPQMFSFPCKSKLTQL</sequence>
<evidence type="ECO:0000256" key="6">
    <source>
        <dbReference type="ARBA" id="ARBA00022723"/>
    </source>
</evidence>
<dbReference type="AlphaFoldDB" id="A0A0J9UNS3"/>
<keyword evidence="12" id="KW-0325">Glycoprotein</keyword>
<evidence type="ECO:0000256" key="7">
    <source>
        <dbReference type="ARBA" id="ARBA00022824"/>
    </source>
</evidence>
<dbReference type="GO" id="GO:0005788">
    <property type="term" value="C:endoplasmic reticulum lumen"/>
    <property type="evidence" value="ECO:0007669"/>
    <property type="project" value="UniProtKB-SubCell"/>
</dbReference>
<feature type="chain" id="PRO_5005324217" description="procollagen-proline 4-dioxygenase" evidence="13">
    <location>
        <begin position="25"/>
        <end position="526"/>
    </location>
</feature>
<dbReference type="GO" id="GO:0031418">
    <property type="term" value="F:L-ascorbic acid binding"/>
    <property type="evidence" value="ECO:0007669"/>
    <property type="project" value="UniProtKB-KW"/>
</dbReference>
<dbReference type="PANTHER" id="PTHR10869:SF216">
    <property type="entry name" value="PROCOLLAGEN-PROLINE 4-DIOXYGENASE"/>
    <property type="match status" value="1"/>
</dbReference>
<keyword evidence="9" id="KW-0223">Dioxygenase</keyword>
<evidence type="ECO:0000256" key="2">
    <source>
        <dbReference type="ARBA" id="ARBA00002035"/>
    </source>
</evidence>
<reference evidence="15" key="3">
    <citation type="submission" date="2015-04" db="EMBL/GenBank/DDBJ databases">
        <authorList>
            <consortium name="FlyBase"/>
        </authorList>
    </citation>
    <scope>NUCLEOTIDE SEQUENCE</scope>
    <source>
        <strain evidence="15">W501</strain>
    </source>
</reference>
<dbReference type="InterPro" id="IPR045054">
    <property type="entry name" value="P4HA-like"/>
</dbReference>
<keyword evidence="7" id="KW-0256">Endoplasmic reticulum</keyword>
<dbReference type="FunFam" id="2.60.120.620:FF:000011">
    <property type="entry name" value="Prolyl alpha subunit"/>
    <property type="match status" value="1"/>
</dbReference>
<dbReference type="GO" id="GO:0007618">
    <property type="term" value="P:mating"/>
    <property type="evidence" value="ECO:0007669"/>
    <property type="project" value="EnsemblMetazoa"/>
</dbReference>
<evidence type="ECO:0000256" key="11">
    <source>
        <dbReference type="ARBA" id="ARBA00023004"/>
    </source>
</evidence>
<dbReference type="InterPro" id="IPR044862">
    <property type="entry name" value="Pro_4_hyd_alph_FE2OG_OXY"/>
</dbReference>
<evidence type="ECO:0000256" key="12">
    <source>
        <dbReference type="ARBA" id="ARBA00023180"/>
    </source>
</evidence>
<dbReference type="EC" id="1.14.11.2" evidence="5"/>
<keyword evidence="8" id="KW-0847">Vitamin C</keyword>
<accession>A0A0J9UNS3</accession>
<comment type="cofactor">
    <cofactor evidence="1">
        <name>L-ascorbate</name>
        <dbReference type="ChEBI" id="CHEBI:38290"/>
    </cofactor>
</comment>
<evidence type="ECO:0000256" key="3">
    <source>
        <dbReference type="ARBA" id="ARBA00004319"/>
    </source>
</evidence>
<reference evidence="15" key="2">
    <citation type="submission" date="2014-06" db="EMBL/GenBank/DDBJ databases">
        <authorList>
            <person name="Hu T."/>
            <person name="Eisen M.B."/>
            <person name="Thornton K.R."/>
            <person name="Andolfatto P."/>
        </authorList>
    </citation>
    <scope>NUCLEOTIDE SEQUENCE</scope>
    <source>
        <strain evidence="15">W501</strain>
    </source>
</reference>
<gene>
    <name evidence="15" type="primary">Dsim\GD14757</name>
    <name evidence="15" type="ORF">Dsimw501_GD14757</name>
</gene>
<proteinExistence type="inferred from homology"/>
<evidence type="ECO:0000256" key="1">
    <source>
        <dbReference type="ARBA" id="ARBA00001961"/>
    </source>
</evidence>
<comment type="similarity">
    <text evidence="4">Belongs to the P4HA family.</text>
</comment>
<evidence type="ECO:0000256" key="4">
    <source>
        <dbReference type="ARBA" id="ARBA00006511"/>
    </source>
</evidence>
<dbReference type="EMBL" id="CM002912">
    <property type="protein sequence ID" value="KMZ00411.1"/>
    <property type="molecule type" value="Genomic_DNA"/>
</dbReference>
<feature type="signal peptide" evidence="13">
    <location>
        <begin position="1"/>
        <end position="24"/>
    </location>
</feature>
<feature type="domain" description="Fe2OG dioxygenase" evidence="14">
    <location>
        <begin position="403"/>
        <end position="510"/>
    </location>
</feature>
<dbReference type="GO" id="GO:0004656">
    <property type="term" value="F:procollagen-proline 4-dioxygenase activity"/>
    <property type="evidence" value="ECO:0007669"/>
    <property type="project" value="UniProtKB-EC"/>
</dbReference>
<dbReference type="OrthoDB" id="420380at2759"/>
<reference evidence="15" key="1">
    <citation type="journal article" date="2013" name="Genome Res.">
        <title>A second-generation assembly of the Drosophila simulans genome provides new insights into patterns of lineage-specific divergence.</title>
        <authorList>
            <person name="Hu T.T."/>
            <person name="Eisen M.B."/>
            <person name="Thornton K.R."/>
            <person name="Andolfatto P."/>
        </authorList>
    </citation>
    <scope>NUCLEOTIDE SEQUENCE [LARGE SCALE GENOMIC DNA]</scope>
    <source>
        <strain evidence="15">W501</strain>
    </source>
</reference>
<dbReference type="Gene3D" id="2.60.120.620">
    <property type="entry name" value="q2cbj1_9rhob like domain"/>
    <property type="match status" value="1"/>
</dbReference>
<dbReference type="InterPro" id="IPR013547">
    <property type="entry name" value="P4H_N"/>
</dbReference>
<dbReference type="Gene3D" id="6.10.140.1460">
    <property type="match status" value="1"/>
</dbReference>
<keyword evidence="13" id="KW-0732">Signal</keyword>
<dbReference type="KEGG" id="dsi:Dsimw501_GD14757"/>
<keyword evidence="10 15" id="KW-0560">Oxidoreductase</keyword>
<dbReference type="Pfam" id="PF13640">
    <property type="entry name" value="2OG-FeII_Oxy_3"/>
    <property type="match status" value="1"/>
</dbReference>
<dbReference type="InterPro" id="IPR005123">
    <property type="entry name" value="Oxoglu/Fe-dep_dioxygenase_dom"/>
</dbReference>